<keyword evidence="1" id="KW-1133">Transmembrane helix</keyword>
<feature type="transmembrane region" description="Helical" evidence="1">
    <location>
        <begin position="122"/>
        <end position="145"/>
    </location>
</feature>
<evidence type="ECO:0000256" key="1">
    <source>
        <dbReference type="SAM" id="Phobius"/>
    </source>
</evidence>
<feature type="transmembrane region" description="Helical" evidence="1">
    <location>
        <begin position="92"/>
        <end position="110"/>
    </location>
</feature>
<proteinExistence type="predicted"/>
<reference evidence="2 3" key="1">
    <citation type="journal article" date="2009" name="Stand. Genomic Sci.">
        <title>Complete genome sequence of Catenulispora acidiphila type strain (ID 139908).</title>
        <authorList>
            <person name="Copeland A."/>
            <person name="Lapidus A."/>
            <person name="Glavina Del Rio T."/>
            <person name="Nolan M."/>
            <person name="Lucas S."/>
            <person name="Chen F."/>
            <person name="Tice H."/>
            <person name="Cheng J.F."/>
            <person name="Bruce D."/>
            <person name="Goodwin L."/>
            <person name="Pitluck S."/>
            <person name="Mikhailova N."/>
            <person name="Pati A."/>
            <person name="Ivanova N."/>
            <person name="Mavromatis K."/>
            <person name="Chen A."/>
            <person name="Palaniappan K."/>
            <person name="Chain P."/>
            <person name="Land M."/>
            <person name="Hauser L."/>
            <person name="Chang Y.J."/>
            <person name="Jeffries C.D."/>
            <person name="Chertkov O."/>
            <person name="Brettin T."/>
            <person name="Detter J.C."/>
            <person name="Han C."/>
            <person name="Ali Z."/>
            <person name="Tindall B.J."/>
            <person name="Goker M."/>
            <person name="Bristow J."/>
            <person name="Eisen J.A."/>
            <person name="Markowitz V."/>
            <person name="Hugenholtz P."/>
            <person name="Kyrpides N.C."/>
            <person name="Klenk H.P."/>
        </authorList>
    </citation>
    <scope>NUCLEOTIDE SEQUENCE [LARGE SCALE GENOMIC DNA]</scope>
    <source>
        <strain evidence="3">DSM 44928 / JCM 14897 / NBRC 102108 / NRRL B-24433 / ID139908</strain>
    </source>
</reference>
<name>C7PXI5_CATAD</name>
<dbReference type="AlphaFoldDB" id="C7PXI5"/>
<dbReference type="Gene3D" id="1.25.40.10">
    <property type="entry name" value="Tetratricopeptide repeat domain"/>
    <property type="match status" value="1"/>
</dbReference>
<dbReference type="InterPro" id="IPR011990">
    <property type="entry name" value="TPR-like_helical_dom_sf"/>
</dbReference>
<feature type="transmembrane region" description="Helical" evidence="1">
    <location>
        <begin position="197"/>
        <end position="218"/>
    </location>
</feature>
<evidence type="ECO:0000313" key="2">
    <source>
        <dbReference type="EMBL" id="ACU71438.1"/>
    </source>
</evidence>
<feature type="transmembrane region" description="Helical" evidence="1">
    <location>
        <begin position="238"/>
        <end position="260"/>
    </location>
</feature>
<keyword evidence="1" id="KW-0472">Membrane</keyword>
<dbReference type="InParanoid" id="C7PXI5"/>
<dbReference type="SUPFAM" id="SSF48452">
    <property type="entry name" value="TPR-like"/>
    <property type="match status" value="1"/>
</dbReference>
<keyword evidence="3" id="KW-1185">Reference proteome</keyword>
<feature type="transmembrane region" description="Helical" evidence="1">
    <location>
        <begin position="266"/>
        <end position="286"/>
    </location>
</feature>
<keyword evidence="1" id="KW-0812">Transmembrane</keyword>
<dbReference type="STRING" id="479433.Caci_2520"/>
<organism evidence="2 3">
    <name type="scientific">Catenulispora acidiphila (strain DSM 44928 / JCM 14897 / NBRC 102108 / NRRL B-24433 / ID139908)</name>
    <dbReference type="NCBI Taxonomy" id="479433"/>
    <lineage>
        <taxon>Bacteria</taxon>
        <taxon>Bacillati</taxon>
        <taxon>Actinomycetota</taxon>
        <taxon>Actinomycetes</taxon>
        <taxon>Catenulisporales</taxon>
        <taxon>Catenulisporaceae</taxon>
        <taxon>Catenulispora</taxon>
    </lineage>
</organism>
<evidence type="ECO:0000313" key="3">
    <source>
        <dbReference type="Proteomes" id="UP000000851"/>
    </source>
</evidence>
<accession>C7PXI5</accession>
<dbReference type="HOGENOM" id="CLU_926504_0_0_11"/>
<dbReference type="KEGG" id="cai:Caci_2520"/>
<dbReference type="EMBL" id="CP001700">
    <property type="protein sequence ID" value="ACU71438.1"/>
    <property type="molecule type" value="Genomic_DNA"/>
</dbReference>
<sequence>MEDEDDWRTHVARANALIQQRRPHEAIPLARQAVALAPDEPDARLALADALLAVWPRRTSCVAAAFAEVDEAELLGVDAEDLAVRRSKSKGFGLYVVAWTTFALFTLYGINGNGGAIGRAIAWPGMFAFFCVTPIVTARLGGQRFGHRMKTRRRIHRKRLATDAQVSQRAPAAAAVFTFLVLPSAGTLPPVIDGDAAWLWLFWLMLGGIPLAGAAAWIGIDRWLRPGTVLRTLRHDAFVADSVCVTFVLAMTAPALVLGGVRSSGILFSLFLLDLAWLAIGGLSGAKVSSHRKKAAIDPA</sequence>
<dbReference type="Pfam" id="PF13428">
    <property type="entry name" value="TPR_14"/>
    <property type="match status" value="1"/>
</dbReference>
<protein>
    <submittedName>
        <fullName evidence="2">Tetratricopeptide TPR_2 repeat protein</fullName>
    </submittedName>
</protein>
<dbReference type="Proteomes" id="UP000000851">
    <property type="component" value="Chromosome"/>
</dbReference>
<gene>
    <name evidence="2" type="ordered locus">Caci_2520</name>
</gene>
<dbReference type="RefSeq" id="WP_012786731.1">
    <property type="nucleotide sequence ID" value="NC_013131.1"/>
</dbReference>
<feature type="transmembrane region" description="Helical" evidence="1">
    <location>
        <begin position="166"/>
        <end position="185"/>
    </location>
</feature>